<dbReference type="PROSITE" id="PS00573">
    <property type="entry name" value="PYRIDINE_REDOX_2"/>
    <property type="match status" value="1"/>
</dbReference>
<dbReference type="InterPro" id="IPR036188">
    <property type="entry name" value="FAD/NAD-bd_sf"/>
</dbReference>
<dbReference type="InterPro" id="IPR008255">
    <property type="entry name" value="Pyr_nucl-diS_OxRdtase_2_AS"/>
</dbReference>
<dbReference type="PANTHER" id="PTHR48105">
    <property type="entry name" value="THIOREDOXIN REDUCTASE 1-RELATED-RELATED"/>
    <property type="match status" value="1"/>
</dbReference>
<evidence type="ECO:0000256" key="8">
    <source>
        <dbReference type="RuleBase" id="RU003881"/>
    </source>
</evidence>
<feature type="domain" description="FAD/NAD(P)-binding" evidence="9">
    <location>
        <begin position="5"/>
        <end position="298"/>
    </location>
</feature>
<gene>
    <name evidence="10" type="ORF">J2Z43_000161</name>
</gene>
<dbReference type="Gene3D" id="3.50.50.60">
    <property type="entry name" value="FAD/NAD(P)-binding domain"/>
    <property type="match status" value="2"/>
</dbReference>
<comment type="subunit">
    <text evidence="7">Homodimer.</text>
</comment>
<keyword evidence="3 7" id="KW-0274">FAD</keyword>
<dbReference type="Proteomes" id="UP000767291">
    <property type="component" value="Unassembled WGS sequence"/>
</dbReference>
<reference evidence="10 11" key="1">
    <citation type="submission" date="2021-03" db="EMBL/GenBank/DDBJ databases">
        <title>Genomic Encyclopedia of Type Strains, Phase IV (KMG-IV): sequencing the most valuable type-strain genomes for metagenomic binning, comparative biology and taxonomic classification.</title>
        <authorList>
            <person name="Goeker M."/>
        </authorList>
    </citation>
    <scope>NUCLEOTIDE SEQUENCE [LARGE SCALE GENOMIC DNA]</scope>
    <source>
        <strain evidence="10 11">DSM 1289</strain>
    </source>
</reference>
<comment type="catalytic activity">
    <reaction evidence="7">
        <text>[thioredoxin]-dithiol + NADP(+) = [thioredoxin]-disulfide + NADPH + H(+)</text>
        <dbReference type="Rhea" id="RHEA:20345"/>
        <dbReference type="Rhea" id="RHEA-COMP:10698"/>
        <dbReference type="Rhea" id="RHEA-COMP:10700"/>
        <dbReference type="ChEBI" id="CHEBI:15378"/>
        <dbReference type="ChEBI" id="CHEBI:29950"/>
        <dbReference type="ChEBI" id="CHEBI:50058"/>
        <dbReference type="ChEBI" id="CHEBI:57783"/>
        <dbReference type="ChEBI" id="CHEBI:58349"/>
        <dbReference type="EC" id="1.8.1.9"/>
    </reaction>
</comment>
<keyword evidence="2 7" id="KW-0285">Flavoprotein</keyword>
<keyword evidence="11" id="KW-1185">Reference proteome</keyword>
<proteinExistence type="inferred from homology"/>
<dbReference type="InterPro" id="IPR023753">
    <property type="entry name" value="FAD/NAD-binding_dom"/>
</dbReference>
<comment type="caution">
    <text evidence="10">The sequence shown here is derived from an EMBL/GenBank/DDBJ whole genome shotgun (WGS) entry which is preliminary data.</text>
</comment>
<comment type="similarity">
    <text evidence="1 7">Belongs to the class-II pyridine nucleotide-disulfide oxidoreductase family.</text>
</comment>
<evidence type="ECO:0000256" key="1">
    <source>
        <dbReference type="ARBA" id="ARBA00009333"/>
    </source>
</evidence>
<dbReference type="SUPFAM" id="SSF51905">
    <property type="entry name" value="FAD/NAD(P)-binding domain"/>
    <property type="match status" value="1"/>
</dbReference>
<dbReference type="EMBL" id="JAGGJX010000001">
    <property type="protein sequence ID" value="MBP1853771.1"/>
    <property type="molecule type" value="Genomic_DNA"/>
</dbReference>
<evidence type="ECO:0000256" key="3">
    <source>
        <dbReference type="ARBA" id="ARBA00022827"/>
    </source>
</evidence>
<dbReference type="PRINTS" id="PR00368">
    <property type="entry name" value="FADPNR"/>
</dbReference>
<sequence>MENVYDLVIIGAGPAGLSAGLYGSRAKLNTLIIEKDKTGGQIVITHEVANYPGSVREATGPSLVARMVEQCDEFGAKRVKDTIESVELDGEIKVLKGQKDEYKAKAVIIATGASPRKMGCPGEKELTGKGVSYCATCDADFFEDFEVFVVGGGDSALEEAMYLTKFARKVTVVHRRQGFRCAKSVLEKAQANPKIEFLLDTVVEEVKGDGLLESIVFKNKITGETHEYFADEEDGTMGLFVFVGLISQTDVFKGKVNMNEQGYIITDQDMKTDIEGVFAAGDVREKSLRQVVTATGDGSIAAVVAEKYIDEKFPE</sequence>
<evidence type="ECO:0000259" key="9">
    <source>
        <dbReference type="Pfam" id="PF07992"/>
    </source>
</evidence>
<accession>A0ABS4E745</accession>
<dbReference type="RefSeq" id="WP_209455415.1">
    <property type="nucleotide sequence ID" value="NZ_BAAACS010000017.1"/>
</dbReference>
<dbReference type="GO" id="GO:0004791">
    <property type="term" value="F:thioredoxin-disulfide reductase (NADPH) activity"/>
    <property type="evidence" value="ECO:0007669"/>
    <property type="project" value="UniProtKB-EC"/>
</dbReference>
<evidence type="ECO:0000256" key="2">
    <source>
        <dbReference type="ARBA" id="ARBA00022630"/>
    </source>
</evidence>
<evidence type="ECO:0000313" key="11">
    <source>
        <dbReference type="Proteomes" id="UP000767291"/>
    </source>
</evidence>
<evidence type="ECO:0000313" key="10">
    <source>
        <dbReference type="EMBL" id="MBP1853771.1"/>
    </source>
</evidence>
<keyword evidence="5" id="KW-1015">Disulfide bond</keyword>
<dbReference type="InterPro" id="IPR005982">
    <property type="entry name" value="Thioredox_Rdtase"/>
</dbReference>
<dbReference type="Pfam" id="PF07992">
    <property type="entry name" value="Pyr_redox_2"/>
    <property type="match status" value="1"/>
</dbReference>
<keyword evidence="6 7" id="KW-0676">Redox-active center</keyword>
<comment type="cofactor">
    <cofactor evidence="8">
        <name>FAD</name>
        <dbReference type="ChEBI" id="CHEBI:57692"/>
    </cofactor>
    <text evidence="8">Binds 1 FAD per subunit.</text>
</comment>
<organism evidence="10 11">
    <name type="scientific">Metaclostridioides mangenotii</name>
    <dbReference type="NCBI Taxonomy" id="1540"/>
    <lineage>
        <taxon>Bacteria</taxon>
        <taxon>Bacillati</taxon>
        <taxon>Bacillota</taxon>
        <taxon>Clostridia</taxon>
        <taxon>Peptostreptococcales</taxon>
        <taxon>Peptostreptococcaceae</taxon>
        <taxon>Metaclostridioides</taxon>
    </lineage>
</organism>
<name>A0ABS4E745_9FIRM</name>
<dbReference type="PRINTS" id="PR00469">
    <property type="entry name" value="PNDRDTASEII"/>
</dbReference>
<evidence type="ECO:0000256" key="4">
    <source>
        <dbReference type="ARBA" id="ARBA00023002"/>
    </source>
</evidence>
<protein>
    <recommendedName>
        <fullName evidence="7">Thioredoxin reductase</fullName>
        <ecNumber evidence="7">1.8.1.9</ecNumber>
    </recommendedName>
</protein>
<keyword evidence="8" id="KW-0521">NADP</keyword>
<dbReference type="NCBIfam" id="TIGR01292">
    <property type="entry name" value="TRX_reduct"/>
    <property type="match status" value="1"/>
</dbReference>
<dbReference type="EC" id="1.8.1.9" evidence="7"/>
<evidence type="ECO:0000256" key="7">
    <source>
        <dbReference type="RuleBase" id="RU003880"/>
    </source>
</evidence>
<evidence type="ECO:0000256" key="5">
    <source>
        <dbReference type="ARBA" id="ARBA00023157"/>
    </source>
</evidence>
<evidence type="ECO:0000256" key="6">
    <source>
        <dbReference type="ARBA" id="ARBA00023284"/>
    </source>
</evidence>
<dbReference type="InterPro" id="IPR050097">
    <property type="entry name" value="Ferredoxin-NADP_redctase_2"/>
</dbReference>
<keyword evidence="4 7" id="KW-0560">Oxidoreductase</keyword>